<organism evidence="5 6">
    <name type="scientific">Pseudacidovorax intermedius</name>
    <dbReference type="NCBI Taxonomy" id="433924"/>
    <lineage>
        <taxon>Bacteria</taxon>
        <taxon>Pseudomonadati</taxon>
        <taxon>Pseudomonadota</taxon>
        <taxon>Betaproteobacteria</taxon>
        <taxon>Burkholderiales</taxon>
        <taxon>Comamonadaceae</taxon>
        <taxon>Pseudacidovorax</taxon>
    </lineage>
</organism>
<dbReference type="SMART" id="SM00271">
    <property type="entry name" value="DnaJ"/>
    <property type="match status" value="1"/>
</dbReference>
<dbReference type="Pfam" id="PF01556">
    <property type="entry name" value="DnaJ_C"/>
    <property type="match status" value="1"/>
</dbReference>
<comment type="caution">
    <text evidence="5">The sequence shown here is derived from an EMBL/GenBank/DDBJ whole genome shotgun (WGS) entry which is preliminary data.</text>
</comment>
<dbReference type="SUPFAM" id="SSF49493">
    <property type="entry name" value="HSP40/DnaJ peptide-binding domain"/>
    <property type="match status" value="2"/>
</dbReference>
<feature type="domain" description="J" evidence="4">
    <location>
        <begin position="6"/>
        <end position="70"/>
    </location>
</feature>
<dbReference type="Proteomes" id="UP000255265">
    <property type="component" value="Unassembled WGS sequence"/>
</dbReference>
<dbReference type="PROSITE" id="PS50076">
    <property type="entry name" value="DNAJ_2"/>
    <property type="match status" value="1"/>
</dbReference>
<evidence type="ECO:0000259" key="4">
    <source>
        <dbReference type="PROSITE" id="PS50076"/>
    </source>
</evidence>
<dbReference type="PRINTS" id="PR00625">
    <property type="entry name" value="JDOMAIN"/>
</dbReference>
<accession>A0A370F8G4</accession>
<name>A0A370F8G4_9BURK</name>
<dbReference type="PANTHER" id="PTHR43096:SF52">
    <property type="entry name" value="DNAJ HOMOLOG 1, MITOCHONDRIAL-RELATED"/>
    <property type="match status" value="1"/>
</dbReference>
<evidence type="ECO:0000313" key="6">
    <source>
        <dbReference type="Proteomes" id="UP000255265"/>
    </source>
</evidence>
<proteinExistence type="predicted"/>
<evidence type="ECO:0000313" key="5">
    <source>
        <dbReference type="EMBL" id="RDI19031.1"/>
    </source>
</evidence>
<dbReference type="InterPro" id="IPR036869">
    <property type="entry name" value="J_dom_sf"/>
</dbReference>
<evidence type="ECO:0000256" key="3">
    <source>
        <dbReference type="ARBA" id="ARBA00023186"/>
    </source>
</evidence>
<dbReference type="InterPro" id="IPR008971">
    <property type="entry name" value="HSP40/DnaJ_pept-bd"/>
</dbReference>
<dbReference type="GO" id="GO:0042026">
    <property type="term" value="P:protein refolding"/>
    <property type="evidence" value="ECO:0007669"/>
    <property type="project" value="TreeGrafter"/>
</dbReference>
<evidence type="ECO:0000256" key="1">
    <source>
        <dbReference type="ARBA" id="ARBA00022490"/>
    </source>
</evidence>
<dbReference type="FunFam" id="2.60.260.20:FF:000008">
    <property type="entry name" value="Curved DNA-binding protein"/>
    <property type="match status" value="1"/>
</dbReference>
<dbReference type="Gene3D" id="2.60.260.20">
    <property type="entry name" value="Urease metallochaperone UreE, N-terminal domain"/>
    <property type="match status" value="2"/>
</dbReference>
<dbReference type="AlphaFoldDB" id="A0A370F8G4"/>
<dbReference type="PANTHER" id="PTHR43096">
    <property type="entry name" value="DNAJ HOMOLOG 1, MITOCHONDRIAL-RELATED"/>
    <property type="match status" value="1"/>
</dbReference>
<evidence type="ECO:0000256" key="2">
    <source>
        <dbReference type="ARBA" id="ARBA00023125"/>
    </source>
</evidence>
<dbReference type="OrthoDB" id="9779889at2"/>
<keyword evidence="6" id="KW-1185">Reference proteome</keyword>
<dbReference type="EMBL" id="QQAV01000013">
    <property type="protein sequence ID" value="RDI19031.1"/>
    <property type="molecule type" value="Genomic_DNA"/>
</dbReference>
<dbReference type="SUPFAM" id="SSF46565">
    <property type="entry name" value="Chaperone J-domain"/>
    <property type="match status" value="1"/>
</dbReference>
<reference evidence="5 6" key="1">
    <citation type="submission" date="2018-07" db="EMBL/GenBank/DDBJ databases">
        <title>Genomic Encyclopedia of Type Strains, Phase IV (KMG-IV): sequencing the most valuable type-strain genomes for metagenomic binning, comparative biology and taxonomic classification.</title>
        <authorList>
            <person name="Goeker M."/>
        </authorList>
    </citation>
    <scope>NUCLEOTIDE SEQUENCE [LARGE SCALE GENOMIC DNA]</scope>
    <source>
        <strain evidence="5 6">DSM 21352</strain>
    </source>
</reference>
<protein>
    <submittedName>
        <fullName evidence="5">Curved DNA-binding protein</fullName>
    </submittedName>
</protein>
<dbReference type="RefSeq" id="WP_114804500.1">
    <property type="nucleotide sequence ID" value="NZ_QQAV01000013.1"/>
</dbReference>
<dbReference type="GO" id="GO:0005737">
    <property type="term" value="C:cytoplasm"/>
    <property type="evidence" value="ECO:0007669"/>
    <property type="project" value="TreeGrafter"/>
</dbReference>
<dbReference type="CDD" id="cd06257">
    <property type="entry name" value="DnaJ"/>
    <property type="match status" value="1"/>
</dbReference>
<gene>
    <name evidence="5" type="ORF">DFR41_11313</name>
</gene>
<dbReference type="InterPro" id="IPR002939">
    <property type="entry name" value="DnaJ_C"/>
</dbReference>
<dbReference type="Pfam" id="PF00226">
    <property type="entry name" value="DnaJ"/>
    <property type="match status" value="1"/>
</dbReference>
<dbReference type="GO" id="GO:0051082">
    <property type="term" value="F:unfolded protein binding"/>
    <property type="evidence" value="ECO:0007669"/>
    <property type="project" value="InterPro"/>
</dbReference>
<dbReference type="InterPro" id="IPR001623">
    <property type="entry name" value="DnaJ_domain"/>
</dbReference>
<dbReference type="CDD" id="cd10747">
    <property type="entry name" value="DnaJ_C"/>
    <property type="match status" value="1"/>
</dbReference>
<dbReference type="GO" id="GO:0003677">
    <property type="term" value="F:DNA binding"/>
    <property type="evidence" value="ECO:0007669"/>
    <property type="project" value="UniProtKB-KW"/>
</dbReference>
<sequence>MDASKNHYDTLGVAPDATADQIRKAYRRLARKYHPDVSKEADAQTRMREINEAHEVLGDAARRAEYDAMAERLRRGATMGPGNGFAPPPGWEDGFSFFRSGGPGAGAEAPDLGAFFSDLFGAGPAGGGAGRRARGATGEDRHAAIEVPLEFALAGGEREIQLRAVEIDAGGRPRPVTRTLQVRVPRGVRPGQQIRLAGQGMPGIGGEPAGDLYLEVRIAPHPLYRVEGRDLVMDLPVTPAEAALGAEVEVPLPGGGTGQVKVPAAARAGMKLRLKGRGLGGDLYLVLSIAVAPADSAAARAAYEQLARATAGFDPRRDLGASSRTANTASTA</sequence>
<dbReference type="Gene3D" id="1.10.287.110">
    <property type="entry name" value="DnaJ domain"/>
    <property type="match status" value="1"/>
</dbReference>
<keyword evidence="2 5" id="KW-0238">DNA-binding</keyword>
<keyword evidence="1" id="KW-0963">Cytoplasm</keyword>
<keyword evidence="3" id="KW-0143">Chaperone</keyword>